<feature type="disulfide bond" evidence="6">
    <location>
        <begin position="92"/>
        <end position="108"/>
    </location>
</feature>
<evidence type="ECO:0000313" key="12">
    <source>
        <dbReference type="Proteomes" id="UP001445076"/>
    </source>
</evidence>
<dbReference type="PROSITE" id="PS00119">
    <property type="entry name" value="PA2_ASP"/>
    <property type="match status" value="1"/>
</dbReference>
<evidence type="ECO:0000313" key="11">
    <source>
        <dbReference type="EMBL" id="KAK8735085.1"/>
    </source>
</evidence>
<keyword evidence="8" id="KW-0443">Lipid metabolism</keyword>
<organism evidence="11 12">
    <name type="scientific">Cherax quadricarinatus</name>
    <name type="common">Australian red claw crayfish</name>
    <dbReference type="NCBI Taxonomy" id="27406"/>
    <lineage>
        <taxon>Eukaryota</taxon>
        <taxon>Metazoa</taxon>
        <taxon>Ecdysozoa</taxon>
        <taxon>Arthropoda</taxon>
        <taxon>Crustacea</taxon>
        <taxon>Multicrustacea</taxon>
        <taxon>Malacostraca</taxon>
        <taxon>Eumalacostraca</taxon>
        <taxon>Eucarida</taxon>
        <taxon>Decapoda</taxon>
        <taxon>Pleocyemata</taxon>
        <taxon>Astacidea</taxon>
        <taxon>Parastacoidea</taxon>
        <taxon>Parastacidae</taxon>
        <taxon>Cherax</taxon>
    </lineage>
</organism>
<feature type="chain" id="PRO_5043105721" description="Phospholipase A2" evidence="8">
    <location>
        <begin position="21"/>
        <end position="227"/>
    </location>
</feature>
<dbReference type="GO" id="GO:0050482">
    <property type="term" value="P:arachidonate secretion"/>
    <property type="evidence" value="ECO:0007669"/>
    <property type="project" value="InterPro"/>
</dbReference>
<evidence type="ECO:0000259" key="10">
    <source>
        <dbReference type="SMART" id="SM00085"/>
    </source>
</evidence>
<dbReference type="EMBL" id="JARKIK010000048">
    <property type="protein sequence ID" value="KAK8735085.1"/>
    <property type="molecule type" value="Genomic_DNA"/>
</dbReference>
<evidence type="ECO:0000256" key="4">
    <source>
        <dbReference type="PIRSR" id="PIRSR601211-1"/>
    </source>
</evidence>
<dbReference type="InterPro" id="IPR036444">
    <property type="entry name" value="PLipase_A2_dom_sf"/>
</dbReference>
<keyword evidence="8" id="KW-0732">Signal</keyword>
<feature type="active site" evidence="4">
    <location>
        <position position="162"/>
    </location>
</feature>
<keyword evidence="2 8" id="KW-0964">Secreted</keyword>
<comment type="similarity">
    <text evidence="7">Belongs to the phospholipase A2 family.</text>
</comment>
<dbReference type="GO" id="GO:0004623">
    <property type="term" value="F:phospholipase A2 activity"/>
    <property type="evidence" value="ECO:0007669"/>
    <property type="project" value="UniProtKB-EC"/>
</dbReference>
<dbReference type="SMART" id="SM00085">
    <property type="entry name" value="PA2c"/>
    <property type="match status" value="1"/>
</dbReference>
<keyword evidence="8" id="KW-0378">Hydrolase</keyword>
<dbReference type="EC" id="3.1.1.4" evidence="8"/>
<dbReference type="PANTHER" id="PTHR11716:SF107">
    <property type="entry name" value="PHOSPHOLIPASE A2"/>
    <property type="match status" value="1"/>
</dbReference>
<dbReference type="CDD" id="cd00125">
    <property type="entry name" value="PLA2c"/>
    <property type="match status" value="1"/>
</dbReference>
<feature type="domain" description="Phospholipase A2-like central" evidence="10">
    <location>
        <begin position="66"/>
        <end position="190"/>
    </location>
</feature>
<protein>
    <recommendedName>
        <fullName evidence="8">Phospholipase A2</fullName>
        <ecNumber evidence="8">3.1.1.4</ecNumber>
    </recommendedName>
</protein>
<comment type="catalytic activity">
    <reaction evidence="8">
        <text>a 1,2-diacyl-sn-glycero-3-phosphocholine + H2O = a 1-acyl-sn-glycero-3-phosphocholine + a fatty acid + H(+)</text>
        <dbReference type="Rhea" id="RHEA:15801"/>
        <dbReference type="ChEBI" id="CHEBI:15377"/>
        <dbReference type="ChEBI" id="CHEBI:15378"/>
        <dbReference type="ChEBI" id="CHEBI:28868"/>
        <dbReference type="ChEBI" id="CHEBI:57643"/>
        <dbReference type="ChEBI" id="CHEBI:58168"/>
        <dbReference type="EC" id="3.1.1.4"/>
    </reaction>
</comment>
<evidence type="ECO:0000256" key="8">
    <source>
        <dbReference type="RuleBase" id="RU361236"/>
    </source>
</evidence>
<keyword evidence="12" id="KW-1185">Reference proteome</keyword>
<proteinExistence type="inferred from homology"/>
<evidence type="ECO:0000256" key="9">
    <source>
        <dbReference type="SAM" id="MobiDB-lite"/>
    </source>
</evidence>
<evidence type="ECO:0000256" key="6">
    <source>
        <dbReference type="PIRSR" id="PIRSR601211-3"/>
    </source>
</evidence>
<feature type="disulfide bond" evidence="6">
    <location>
        <begin position="114"/>
        <end position="161"/>
    </location>
</feature>
<reference evidence="11 12" key="1">
    <citation type="journal article" date="2024" name="BMC Genomics">
        <title>Genome assembly of redclaw crayfish (Cherax quadricarinatus) provides insights into its immune adaptation and hypoxia tolerance.</title>
        <authorList>
            <person name="Liu Z."/>
            <person name="Zheng J."/>
            <person name="Li H."/>
            <person name="Fang K."/>
            <person name="Wang S."/>
            <person name="He J."/>
            <person name="Zhou D."/>
            <person name="Weng S."/>
            <person name="Chi M."/>
            <person name="Gu Z."/>
            <person name="He J."/>
            <person name="Li F."/>
            <person name="Wang M."/>
        </authorList>
    </citation>
    <scope>NUCLEOTIDE SEQUENCE [LARGE SCALE GENOMIC DNA]</scope>
    <source>
        <strain evidence="11">ZL_2023a</strain>
    </source>
</reference>
<evidence type="ECO:0000256" key="2">
    <source>
        <dbReference type="ARBA" id="ARBA00022525"/>
    </source>
</evidence>
<feature type="active site" evidence="4">
    <location>
        <position position="111"/>
    </location>
</feature>
<dbReference type="SUPFAM" id="SSF48619">
    <property type="entry name" value="Phospholipase A2, PLA2"/>
    <property type="match status" value="1"/>
</dbReference>
<dbReference type="PROSITE" id="PS00118">
    <property type="entry name" value="PA2_HIS"/>
    <property type="match status" value="1"/>
</dbReference>
<keyword evidence="5 8" id="KW-0106">Calcium</keyword>
<evidence type="ECO:0000256" key="1">
    <source>
        <dbReference type="ARBA" id="ARBA00004613"/>
    </source>
</evidence>
<feature type="binding site" evidence="5">
    <location>
        <position position="91"/>
    </location>
    <ligand>
        <name>Ca(2+)</name>
        <dbReference type="ChEBI" id="CHEBI:29108"/>
    </ligand>
</feature>
<feature type="signal peptide" evidence="8">
    <location>
        <begin position="1"/>
        <end position="20"/>
    </location>
</feature>
<dbReference type="PANTHER" id="PTHR11716">
    <property type="entry name" value="PHOSPHOLIPASE A2 FAMILY MEMBER"/>
    <property type="match status" value="1"/>
</dbReference>
<dbReference type="Pfam" id="PF00068">
    <property type="entry name" value="Phospholip_A2_1"/>
    <property type="match status" value="1"/>
</dbReference>
<evidence type="ECO:0000256" key="3">
    <source>
        <dbReference type="ARBA" id="ARBA00023157"/>
    </source>
</evidence>
<keyword evidence="3 6" id="KW-1015">Disulfide bond</keyword>
<dbReference type="GO" id="GO:0006644">
    <property type="term" value="P:phospholipid metabolic process"/>
    <property type="evidence" value="ECO:0007669"/>
    <property type="project" value="InterPro"/>
</dbReference>
<dbReference type="Gene3D" id="1.20.90.10">
    <property type="entry name" value="Phospholipase A2 domain"/>
    <property type="match status" value="1"/>
</dbReference>
<gene>
    <name evidence="11" type="ORF">OTU49_005480</name>
</gene>
<feature type="region of interest" description="Disordered" evidence="9">
    <location>
        <begin position="203"/>
        <end position="227"/>
    </location>
</feature>
<comment type="caution">
    <text evidence="11">The sequence shown here is derived from an EMBL/GenBank/DDBJ whole genome shotgun (WGS) entry which is preliminary data.</text>
</comment>
<feature type="disulfide bond" evidence="6">
    <location>
        <begin position="141"/>
        <end position="159"/>
    </location>
</feature>
<name>A0AAW0X626_CHEQU</name>
<dbReference type="GO" id="GO:0005576">
    <property type="term" value="C:extracellular region"/>
    <property type="evidence" value="ECO:0007669"/>
    <property type="project" value="UniProtKB-SubCell"/>
</dbReference>
<feature type="binding site" evidence="5">
    <location>
        <position position="112"/>
    </location>
    <ligand>
        <name>Ca(2+)</name>
        <dbReference type="ChEBI" id="CHEBI:29108"/>
    </ligand>
</feature>
<evidence type="ECO:0000256" key="7">
    <source>
        <dbReference type="RuleBase" id="RU003654"/>
    </source>
</evidence>
<feature type="binding site" evidence="5">
    <location>
        <position position="93"/>
    </location>
    <ligand>
        <name>Ca(2+)</name>
        <dbReference type="ChEBI" id="CHEBI:29108"/>
    </ligand>
</feature>
<accession>A0AAW0X626</accession>
<dbReference type="PRINTS" id="PR00389">
    <property type="entry name" value="PHPHLIPASEA2"/>
</dbReference>
<dbReference type="AlphaFoldDB" id="A0AAW0X626"/>
<dbReference type="InterPro" id="IPR016090">
    <property type="entry name" value="PLA2-like_dom"/>
</dbReference>
<feature type="disulfide bond" evidence="6">
    <location>
        <begin position="107"/>
        <end position="168"/>
    </location>
</feature>
<keyword evidence="5" id="KW-0479">Metal-binding</keyword>
<comment type="cofactor">
    <cofactor evidence="5">
        <name>Ca(2+)</name>
        <dbReference type="ChEBI" id="CHEBI:29108"/>
    </cofactor>
    <text evidence="5">Binds 1 Ca(2+) ion per subunit.</text>
</comment>
<dbReference type="InterPro" id="IPR001211">
    <property type="entry name" value="PLA2"/>
</dbReference>
<dbReference type="GO" id="GO:0005509">
    <property type="term" value="F:calcium ion binding"/>
    <property type="evidence" value="ECO:0007669"/>
    <property type="project" value="InterPro"/>
</dbReference>
<feature type="compositionally biased region" description="Polar residues" evidence="9">
    <location>
        <begin position="218"/>
        <end position="227"/>
    </location>
</feature>
<dbReference type="GO" id="GO:0016042">
    <property type="term" value="P:lipid catabolic process"/>
    <property type="evidence" value="ECO:0007669"/>
    <property type="project" value="InterPro"/>
</dbReference>
<comment type="subcellular location">
    <subcellularLocation>
        <location evidence="1 8">Secreted</location>
    </subcellularLocation>
</comment>
<dbReference type="InterPro" id="IPR033113">
    <property type="entry name" value="PLA2_histidine"/>
</dbReference>
<dbReference type="Proteomes" id="UP001445076">
    <property type="component" value="Unassembled WGS sequence"/>
</dbReference>
<evidence type="ECO:0000256" key="5">
    <source>
        <dbReference type="PIRSR" id="PIRSR601211-2"/>
    </source>
</evidence>
<dbReference type="InterPro" id="IPR033112">
    <property type="entry name" value="PLA2_Asp_AS"/>
</dbReference>
<sequence>MRLFTLCTTLYVTLVPTALSDSALEELSNSSNSQSNNNNSDNSLQPTWIEVRTEEQSASSSRRKRSVFHLFNMMTCATDCNPLSYKGYGCYCGFLGSGLVVDGIDRCCKGHDWCYEHAKCRGLDHYLAPYKWKCNGGKPYCVTTNVRTGAVDSCGHQLCECDREFVECLKQHPCPRSKAVCMTSPWRYWQNLFMGMTSGMGLHQHDSRHPTSPPPSYQHLNETPIIS</sequence>